<dbReference type="AlphaFoldDB" id="A0A0F9GPF3"/>
<comment type="caution">
    <text evidence="1">The sequence shown here is derived from an EMBL/GenBank/DDBJ whole genome shotgun (WGS) entry which is preliminary data.</text>
</comment>
<feature type="non-terminal residue" evidence="1">
    <location>
        <position position="1"/>
    </location>
</feature>
<dbReference type="EMBL" id="LAZR01017360">
    <property type="protein sequence ID" value="KKM00750.1"/>
    <property type="molecule type" value="Genomic_DNA"/>
</dbReference>
<evidence type="ECO:0008006" key="2">
    <source>
        <dbReference type="Google" id="ProtNLM"/>
    </source>
</evidence>
<sequence>ELCEGEPFQLEEWIDVEEINDRARYNMLRPELDHGESEAIVLYFEKGMELFLVDDGEARKTAERFGIKITGTGGLLLLAKQQGLISSVRSEIDKLEKEGEFRLSDSVRNILLQAAGE</sequence>
<gene>
    <name evidence="1" type="ORF">LCGC14_1801350</name>
</gene>
<reference evidence="1" key="1">
    <citation type="journal article" date="2015" name="Nature">
        <title>Complex archaea that bridge the gap between prokaryotes and eukaryotes.</title>
        <authorList>
            <person name="Spang A."/>
            <person name="Saw J.H."/>
            <person name="Jorgensen S.L."/>
            <person name="Zaremba-Niedzwiedzka K."/>
            <person name="Martijn J."/>
            <person name="Lind A.E."/>
            <person name="van Eijk R."/>
            <person name="Schleper C."/>
            <person name="Guy L."/>
            <person name="Ettema T.J."/>
        </authorList>
    </citation>
    <scope>NUCLEOTIDE SEQUENCE</scope>
</reference>
<name>A0A0F9GPF3_9ZZZZ</name>
<accession>A0A0F9GPF3</accession>
<proteinExistence type="predicted"/>
<dbReference type="PANTHER" id="PTHR39550">
    <property type="entry name" value="SLL0658 PROTEIN"/>
    <property type="match status" value="1"/>
</dbReference>
<dbReference type="PANTHER" id="PTHR39550:SF1">
    <property type="entry name" value="SLL0658 PROTEIN"/>
    <property type="match status" value="1"/>
</dbReference>
<dbReference type="InterPro" id="IPR021799">
    <property type="entry name" value="PIN-like_prokaryotic"/>
</dbReference>
<evidence type="ECO:0000313" key="1">
    <source>
        <dbReference type="EMBL" id="KKM00750.1"/>
    </source>
</evidence>
<protein>
    <recommendedName>
        <fullName evidence="2">DUF3368 domain-containing protein</fullName>
    </recommendedName>
</protein>
<organism evidence="1">
    <name type="scientific">marine sediment metagenome</name>
    <dbReference type="NCBI Taxonomy" id="412755"/>
    <lineage>
        <taxon>unclassified sequences</taxon>
        <taxon>metagenomes</taxon>
        <taxon>ecological metagenomes</taxon>
    </lineage>
</organism>
<dbReference type="Pfam" id="PF11848">
    <property type="entry name" value="DUF3368"/>
    <property type="match status" value="1"/>
</dbReference>